<comment type="function">
    <text evidence="2">Component of the CCR4-NOT complex which is one of the major cellular mRNA deadenylases and is linked to various cellular processes including bulk mRNA degradation, miRNA-mediated repression, translational repression during translational initiation and general transcription regulation.</text>
</comment>
<organism evidence="3 4">
    <name type="scientific">Wuchereria bancrofti</name>
    <dbReference type="NCBI Taxonomy" id="6293"/>
    <lineage>
        <taxon>Eukaryota</taxon>
        <taxon>Metazoa</taxon>
        <taxon>Ecdysozoa</taxon>
        <taxon>Nematoda</taxon>
        <taxon>Chromadorea</taxon>
        <taxon>Rhabditida</taxon>
        <taxon>Spirurina</taxon>
        <taxon>Spiruromorpha</taxon>
        <taxon>Filarioidea</taxon>
        <taxon>Onchocercidae</taxon>
        <taxon>Wuchereria</taxon>
    </lineage>
</organism>
<dbReference type="EMBL" id="ADBV01000029">
    <property type="protein sequence ID" value="EJW88878.1"/>
    <property type="molecule type" value="Genomic_DNA"/>
</dbReference>
<dbReference type="GO" id="GO:0006402">
    <property type="term" value="P:mRNA catabolic process"/>
    <property type="evidence" value="ECO:0007669"/>
    <property type="project" value="TreeGrafter"/>
</dbReference>
<keyword evidence="2" id="KW-0943">RNA-mediated gene silencing</keyword>
<comment type="caution">
    <text evidence="3">The sequence shown here is derived from an EMBL/GenBank/DDBJ whole genome shotgun (WGS) entry which is preliminary data.</text>
</comment>
<evidence type="ECO:0000256" key="1">
    <source>
        <dbReference type="ARBA" id="ARBA00010080"/>
    </source>
</evidence>
<dbReference type="GO" id="GO:0030014">
    <property type="term" value="C:CCR4-NOT complex"/>
    <property type="evidence" value="ECO:0007669"/>
    <property type="project" value="UniProtKB-UniRule"/>
</dbReference>
<evidence type="ECO:0000313" key="4">
    <source>
        <dbReference type="Proteomes" id="UP000004810"/>
    </source>
</evidence>
<keyword evidence="2" id="KW-0539">Nucleus</keyword>
<dbReference type="SUPFAM" id="SSF48452">
    <property type="entry name" value="TPR-like"/>
    <property type="match status" value="1"/>
</dbReference>
<keyword evidence="2" id="KW-0810">Translation regulation</keyword>
<dbReference type="PANTHER" id="PTHR12979:SF5">
    <property type="entry name" value="CCR4-NOT TRANSCRIPTION COMPLEX SUBUNIT 10"/>
    <property type="match status" value="1"/>
</dbReference>
<keyword evidence="2" id="KW-0804">Transcription</keyword>
<dbReference type="InterPro" id="IPR039740">
    <property type="entry name" value="CNOT10"/>
</dbReference>
<keyword evidence="2" id="KW-0963">Cytoplasm</keyword>
<evidence type="ECO:0000313" key="3">
    <source>
        <dbReference type="EMBL" id="EJW88878.1"/>
    </source>
</evidence>
<dbReference type="AlphaFoldDB" id="J9F2X7"/>
<comment type="subcellular location">
    <subcellularLocation>
        <location evidence="2">Cytoplasm</location>
    </subcellularLocation>
    <subcellularLocation>
        <location evidence="2">Nucleus</location>
    </subcellularLocation>
</comment>
<dbReference type="InterPro" id="IPR011990">
    <property type="entry name" value="TPR-like_helical_dom_sf"/>
</dbReference>
<evidence type="ECO:0000256" key="2">
    <source>
        <dbReference type="RuleBase" id="RU367083"/>
    </source>
</evidence>
<dbReference type="GO" id="GO:0005737">
    <property type="term" value="C:cytoplasm"/>
    <property type="evidence" value="ECO:0007669"/>
    <property type="project" value="UniProtKB-SubCell"/>
</dbReference>
<accession>J9F2X7</accession>
<feature type="non-terminal residue" evidence="3">
    <location>
        <position position="1"/>
    </location>
</feature>
<dbReference type="GO" id="GO:0017148">
    <property type="term" value="P:negative regulation of translation"/>
    <property type="evidence" value="ECO:0007669"/>
    <property type="project" value="TreeGrafter"/>
</dbReference>
<protein>
    <recommendedName>
        <fullName evidence="2">CCR4-NOT transcription complex subunit 10</fullName>
    </recommendedName>
</protein>
<dbReference type="GO" id="GO:0005634">
    <property type="term" value="C:nucleus"/>
    <property type="evidence" value="ECO:0007669"/>
    <property type="project" value="UniProtKB-SubCell"/>
</dbReference>
<comment type="similarity">
    <text evidence="1 2">Belongs to the CNOT10 family.</text>
</comment>
<dbReference type="Proteomes" id="UP000004810">
    <property type="component" value="Unassembled WGS sequence"/>
</dbReference>
<name>J9F2X7_WUCBA</name>
<reference evidence="4" key="1">
    <citation type="submission" date="2012-08" db="EMBL/GenBank/DDBJ databases">
        <title>The Genome Sequence of Wuchereria bancrofti.</title>
        <authorList>
            <person name="Nutman T.B."/>
            <person name="Fink D.L."/>
            <person name="Russ C."/>
            <person name="Young S."/>
            <person name="Zeng Q."/>
            <person name="Koehrsen M."/>
            <person name="Alvarado L."/>
            <person name="Berlin A."/>
            <person name="Chapman S.B."/>
            <person name="Chen Z."/>
            <person name="Freedman E."/>
            <person name="Gellesch M."/>
            <person name="Goldberg J."/>
            <person name="Griggs A."/>
            <person name="Gujja S."/>
            <person name="Heilman E.R."/>
            <person name="Heiman D."/>
            <person name="Hepburn T."/>
            <person name="Howarth C."/>
            <person name="Jen D."/>
            <person name="Larson L."/>
            <person name="Lewis B."/>
            <person name="Mehta T."/>
            <person name="Park D."/>
            <person name="Pearson M."/>
            <person name="Roberts A."/>
            <person name="Saif S."/>
            <person name="Shea T."/>
            <person name="Shenoy N."/>
            <person name="Sisk P."/>
            <person name="Stolte C."/>
            <person name="Sykes S."/>
            <person name="Walk T."/>
            <person name="White J."/>
            <person name="Yandava C."/>
            <person name="Haas B."/>
            <person name="Henn M.R."/>
            <person name="Nusbaum C."/>
            <person name="Birren B."/>
        </authorList>
    </citation>
    <scope>NUCLEOTIDE SEQUENCE [LARGE SCALE GENOMIC DNA]</scope>
    <source>
        <strain evidence="4">NA</strain>
    </source>
</reference>
<dbReference type="PANTHER" id="PTHR12979">
    <property type="entry name" value="CCR4-NOT TRANSCRIPTION COMPLEX SUBUNIT 10"/>
    <property type="match status" value="1"/>
</dbReference>
<proteinExistence type="inferred from homology"/>
<sequence length="219" mass="24022">NGNDNVDTNGQTIEIVGTAQNGYVILPSISVREDNLNNEVDEIRENHISWEYAAHCIRNALILTGTERDCVYLLPWLYAASSFINLNLGRYGLALKAACQLASLQQVSPHHKLMAVLFKAEALTLLDRLPEAVGCLAQAVPLQSMPSTISAVIYNRALLQALSGNLHKSLATFGLLGTQCDVTTVPEALSLGVYIYMKSDKDDEARHLIVQQIEKMKLS</sequence>
<gene>
    <name evidence="3" type="ORF">WUBG_00207</name>
</gene>
<keyword evidence="2" id="KW-0805">Transcription regulation</keyword>
<dbReference type="GO" id="GO:0031047">
    <property type="term" value="P:regulatory ncRNA-mediated gene silencing"/>
    <property type="evidence" value="ECO:0007669"/>
    <property type="project" value="UniProtKB-UniRule"/>
</dbReference>